<dbReference type="AlphaFoldDB" id="A0A1F5FP61"/>
<comment type="caution">
    <text evidence="1">The sequence shown here is derived from an EMBL/GenBank/DDBJ whole genome shotgun (WGS) entry which is preliminary data.</text>
</comment>
<protein>
    <submittedName>
        <fullName evidence="1">Uncharacterized protein</fullName>
    </submittedName>
</protein>
<accession>A0A1F5FP61</accession>
<dbReference type="Proteomes" id="UP000179237">
    <property type="component" value="Unassembled WGS sequence"/>
</dbReference>
<evidence type="ECO:0000313" key="1">
    <source>
        <dbReference type="EMBL" id="OGD81342.1"/>
    </source>
</evidence>
<proteinExistence type="predicted"/>
<organism evidence="1 2">
    <name type="scientific">Candidatus Collierbacteria bacterium RIFOXYD1_FULL_40_9</name>
    <dbReference type="NCBI Taxonomy" id="1817731"/>
    <lineage>
        <taxon>Bacteria</taxon>
        <taxon>Candidatus Collieribacteriota</taxon>
    </lineage>
</organism>
<sequence>MSELEYIYKNILNYFKSVFDFSLLSGDGDTFIGLTYIKRVPGLTPEISSVYFYPQSPNKPDKSINELIQLIFNLTTNYLKNVKEKVSVYIDNTGYASSFVFGQRDILIVLIISDPDNYNFLFKTIENQLNVLSTNKT</sequence>
<dbReference type="EMBL" id="MFAQ01000046">
    <property type="protein sequence ID" value="OGD81342.1"/>
    <property type="molecule type" value="Genomic_DNA"/>
</dbReference>
<reference evidence="1 2" key="1">
    <citation type="journal article" date="2016" name="Nat. Commun.">
        <title>Thousands of microbial genomes shed light on interconnected biogeochemical processes in an aquifer system.</title>
        <authorList>
            <person name="Anantharaman K."/>
            <person name="Brown C.T."/>
            <person name="Hug L.A."/>
            <person name="Sharon I."/>
            <person name="Castelle C.J."/>
            <person name="Probst A.J."/>
            <person name="Thomas B.C."/>
            <person name="Singh A."/>
            <person name="Wilkins M.J."/>
            <person name="Karaoz U."/>
            <person name="Brodie E.L."/>
            <person name="Williams K.H."/>
            <person name="Hubbard S.S."/>
            <person name="Banfield J.F."/>
        </authorList>
    </citation>
    <scope>NUCLEOTIDE SEQUENCE [LARGE SCALE GENOMIC DNA]</scope>
</reference>
<name>A0A1F5FP61_9BACT</name>
<gene>
    <name evidence="1" type="ORF">A2572_02385</name>
</gene>
<evidence type="ECO:0000313" key="2">
    <source>
        <dbReference type="Proteomes" id="UP000179237"/>
    </source>
</evidence>